<dbReference type="GO" id="GO:0004519">
    <property type="term" value="F:endonuclease activity"/>
    <property type="evidence" value="ECO:0007669"/>
    <property type="project" value="UniProtKB-KW"/>
</dbReference>
<dbReference type="RefSeq" id="WP_108908490.1">
    <property type="nucleotide sequence ID" value="NZ_CP029188.1"/>
</dbReference>
<organism evidence="2 3">
    <name type="scientific">Streptomyces tirandamycinicus</name>
    <dbReference type="NCBI Taxonomy" id="2174846"/>
    <lineage>
        <taxon>Bacteria</taxon>
        <taxon>Bacillati</taxon>
        <taxon>Actinomycetota</taxon>
        <taxon>Actinomycetes</taxon>
        <taxon>Kitasatosporales</taxon>
        <taxon>Streptomycetaceae</taxon>
        <taxon>Streptomyces</taxon>
    </lineage>
</organism>
<evidence type="ECO:0000313" key="3">
    <source>
        <dbReference type="Proteomes" id="UP000244900"/>
    </source>
</evidence>
<accession>A0A2S1T1T3</accession>
<keyword evidence="2" id="KW-0378">Hydrolase</keyword>
<reference evidence="2 3" key="1">
    <citation type="submission" date="2018-05" db="EMBL/GenBank/DDBJ databases">
        <title>Complete genome sequence of sponge-derived Streptomyces sp. HNM0039.</title>
        <authorList>
            <person name="Huang X."/>
            <person name="Zhou S."/>
        </authorList>
    </citation>
    <scope>NUCLEOTIDE SEQUENCE [LARGE SCALE GENOMIC DNA]</scope>
    <source>
        <strain evidence="2 3">HNM0039</strain>
    </source>
</reference>
<keyword evidence="3" id="KW-1185">Reference proteome</keyword>
<evidence type="ECO:0000259" key="1">
    <source>
        <dbReference type="SMART" id="SM00507"/>
    </source>
</evidence>
<feature type="domain" description="HNH nuclease" evidence="1">
    <location>
        <begin position="12"/>
        <end position="67"/>
    </location>
</feature>
<dbReference type="KEGG" id="stir:DDW44_30345"/>
<sequence length="126" mass="14391">MASRRRTGPTDTVRQLVHLRDGGRCVRCNTVRDLTIHHRVNRGMGGAREEWINEPHNLLLTCTTCNGWFEDHPRESYSHGWKVRRPMLPGEMPVRYPSGAEYVLHPDGTRSRIAPPIRYAHAGGAR</sequence>
<dbReference type="Proteomes" id="UP000244900">
    <property type="component" value="Chromosome"/>
</dbReference>
<gene>
    <name evidence="2" type="ORF">DDW44_30345</name>
</gene>
<keyword evidence="2" id="KW-0255">Endonuclease</keyword>
<keyword evidence="2" id="KW-0540">Nuclease</keyword>
<dbReference type="CDD" id="cd00085">
    <property type="entry name" value="HNHc"/>
    <property type="match status" value="1"/>
</dbReference>
<proteinExistence type="predicted"/>
<dbReference type="EMBL" id="CP029188">
    <property type="protein sequence ID" value="AWI32622.1"/>
    <property type="molecule type" value="Genomic_DNA"/>
</dbReference>
<dbReference type="Gene3D" id="1.10.30.50">
    <property type="match status" value="1"/>
</dbReference>
<evidence type="ECO:0000313" key="2">
    <source>
        <dbReference type="EMBL" id="AWI32622.1"/>
    </source>
</evidence>
<dbReference type="SMART" id="SM00507">
    <property type="entry name" value="HNHc"/>
    <property type="match status" value="1"/>
</dbReference>
<protein>
    <submittedName>
        <fullName evidence="2">HNH endonuclease</fullName>
    </submittedName>
</protein>
<dbReference type="OrthoDB" id="5124189at2"/>
<name>A0A2S1T1T3_9ACTN</name>
<dbReference type="InterPro" id="IPR003615">
    <property type="entry name" value="HNH_nuc"/>
</dbReference>
<dbReference type="AlphaFoldDB" id="A0A2S1T1T3"/>